<comment type="caution">
    <text evidence="1">The sequence shown here is derived from an EMBL/GenBank/DDBJ whole genome shotgun (WGS) entry which is preliminary data.</text>
</comment>
<protein>
    <submittedName>
        <fullName evidence="1">Uncharacterized protein</fullName>
    </submittedName>
</protein>
<sequence>MEPSEFAEFYDDLRRMLAGFGLGWIADQVEAALALETDNPEQSPEDRAARRLEALLDGVERVFAEAYSVSAAAFEGLSSLAGSEIVSVAFVEGPGEGPDAEREVYRVDRGVVDGQGGPLAELREALEVLRAGVRRGRG</sequence>
<reference evidence="1 2" key="1">
    <citation type="submission" date="2018-08" db="EMBL/GenBank/DDBJ databases">
        <title>Meiothermus roseus NBRC 110900 genome sequencing project.</title>
        <authorList>
            <person name="Da Costa M.S."/>
            <person name="Albuquerque L."/>
            <person name="Raposo P."/>
            <person name="Froufe H.J.C."/>
            <person name="Barroso C.S."/>
            <person name="Egas C."/>
        </authorList>
    </citation>
    <scope>NUCLEOTIDE SEQUENCE [LARGE SCALE GENOMIC DNA]</scope>
    <source>
        <strain evidence="1 2">NBRC 110900</strain>
    </source>
</reference>
<dbReference type="EMBL" id="QWLA01000063">
    <property type="protein sequence ID" value="RIH84088.1"/>
    <property type="molecule type" value="Genomic_DNA"/>
</dbReference>
<dbReference type="Proteomes" id="UP000265341">
    <property type="component" value="Unassembled WGS sequence"/>
</dbReference>
<evidence type="ECO:0000313" key="2">
    <source>
        <dbReference type="Proteomes" id="UP000265341"/>
    </source>
</evidence>
<name>A0A399EJH0_9DEIN</name>
<dbReference type="OrthoDB" id="9907599at2"/>
<dbReference type="RefSeq" id="WP_119279249.1">
    <property type="nucleotide sequence ID" value="NZ_QWLA01000063.1"/>
</dbReference>
<keyword evidence="2" id="KW-1185">Reference proteome</keyword>
<dbReference type="AlphaFoldDB" id="A0A399EJH0"/>
<proteinExistence type="predicted"/>
<evidence type="ECO:0000313" key="1">
    <source>
        <dbReference type="EMBL" id="RIH84088.1"/>
    </source>
</evidence>
<organism evidence="1 2">
    <name type="scientific">Calidithermus roseus</name>
    <dbReference type="NCBI Taxonomy" id="1644118"/>
    <lineage>
        <taxon>Bacteria</taxon>
        <taxon>Thermotogati</taxon>
        <taxon>Deinococcota</taxon>
        <taxon>Deinococci</taxon>
        <taxon>Thermales</taxon>
        <taxon>Thermaceae</taxon>
        <taxon>Calidithermus</taxon>
    </lineage>
</organism>
<gene>
    <name evidence="1" type="ORF">Mrose_02764</name>
</gene>
<accession>A0A399EJH0</accession>